<dbReference type="InterPro" id="IPR016024">
    <property type="entry name" value="ARM-type_fold"/>
</dbReference>
<reference evidence="1 2" key="1">
    <citation type="journal article" date="2013" name="Curr. Biol.">
        <title>The Genome of the Foraminiferan Reticulomyxa filosa.</title>
        <authorList>
            <person name="Glockner G."/>
            <person name="Hulsmann N."/>
            <person name="Schleicher M."/>
            <person name="Noegel A.A."/>
            <person name="Eichinger L."/>
            <person name="Gallinger C."/>
            <person name="Pawlowski J."/>
            <person name="Sierra R."/>
            <person name="Euteneuer U."/>
            <person name="Pillet L."/>
            <person name="Moustafa A."/>
            <person name="Platzer M."/>
            <person name="Groth M."/>
            <person name="Szafranski K."/>
            <person name="Schliwa M."/>
        </authorList>
    </citation>
    <scope>NUCLEOTIDE SEQUENCE [LARGE SCALE GENOMIC DNA]</scope>
</reference>
<dbReference type="SUPFAM" id="SSF48403">
    <property type="entry name" value="Ankyrin repeat"/>
    <property type="match status" value="1"/>
</dbReference>
<organism evidence="1 2">
    <name type="scientific">Reticulomyxa filosa</name>
    <dbReference type="NCBI Taxonomy" id="46433"/>
    <lineage>
        <taxon>Eukaryota</taxon>
        <taxon>Sar</taxon>
        <taxon>Rhizaria</taxon>
        <taxon>Retaria</taxon>
        <taxon>Foraminifera</taxon>
        <taxon>Monothalamids</taxon>
        <taxon>Reticulomyxidae</taxon>
        <taxon>Reticulomyxa</taxon>
    </lineage>
</organism>
<name>X6L747_RETFI</name>
<evidence type="ECO:0000313" key="2">
    <source>
        <dbReference type="Proteomes" id="UP000023152"/>
    </source>
</evidence>
<dbReference type="Gene3D" id="1.25.40.20">
    <property type="entry name" value="Ankyrin repeat-containing domain"/>
    <property type="match status" value="1"/>
</dbReference>
<evidence type="ECO:0000313" key="1">
    <source>
        <dbReference type="EMBL" id="ETN97100.1"/>
    </source>
</evidence>
<keyword evidence="2" id="KW-1185">Reference proteome</keyword>
<dbReference type="EMBL" id="ASPP01050791">
    <property type="protein sequence ID" value="ETN97100.1"/>
    <property type="molecule type" value="Genomic_DNA"/>
</dbReference>
<sequence length="1174" mass="137810">MIPFMAGILYSNTENGKDPSGSGLLYFWKLLHSSPPQLIPIHQMMFFLRYTESSFLSSQLQDCHKALIHSFKSWLIAWINFGKNQFYNYELDIFKILKKNRDFKDVMEMHSLTLQYVLVHPDIQSCAIAQLTQLKRKPHDNLYASNLFLHDNLYADDLFPCIYIFRKTPNILVHYFELLFRRGIYYICNEILMELTDQLDAVIKILISEADICEDSIDLLLKVVSVLNEKQAKYVFSILMSRLNCGNNKLYATLLVPIAVKFGGEYLEDAFNYLSEYSNIRNIFQYLINGLDNENNFFNGLCAKVLEKISMKLKGKHLNIALRCLSRRLYYSPYIAESFKNISMELNEEQLQYSFQCLIDELEDKNRFTHKKYAKMLVELSMKWNQVQLDYAFRCLMCELNDKDINVHKEYAELLVRLIKWSQVQFDYAFKCLMNRLNKNIHWKYTDFIKDILTKLKDTYLDIAFQNLMDGLNNNKQRIRKVCVDLLTAASMQWNKVQLDTFFVRLTMKGSKDRNKHVRYSCAKAIQKLLLQLDDIQINATFGYLISGFKDKNKNVQCLCAKSLGKIVEKLNRIQLNIAFQCVIKKLNDKNEDILVRMSSAESIGSIAVKLSQSQLNDALKCLVDGLNDEQENGFVRKYCAYSIKGLLMKLNEIDENTLSLRQPLETTLTIFKEKQFNDTFMLLFNKLKDPNCIGSNCVKELEELLCKLNEQQFNSAFKVWANGLKDKNGYVRYLCARVIDGIALKLNETQMDEVLEYLPFGLNNSLFLDFYRYRINETLENLNDKQLYLCTKYYSQIWKTDHRVIEILSRMSENMWQRVVMCVLKRDTPKKEKEKKKLIDKKYTQQNQLNENKEMNNLNDIQMEMLAFCLWIFTLRIQFNSNDKSLINSDAFNKLLQCCNAKAISWKFPIKQKWNVGDDIPYPHCDTSEYKDRCNVVCESARLGDMSQLVFALQRHRIDINEAFNKYGNPPLILAIHSKHWDIARYCIEQGAWIDVRGGAFDENTLQTPVECMVKKIGKEENKNNDNEQVYLETMNMCKWILKQRTIYPMKQIEYAIDYVKDKLIDEDGVSKVIDDTSATFLLGKNQKGLKGILMNKNLLYWGASRNVEFIKPENCKKQRFDKGWHPIPFLALRIFLLFEICVRLKRDGRSHPELPRNITFEQVYEKGVRELQ</sequence>
<proteinExistence type="predicted"/>
<dbReference type="InterPro" id="IPR036770">
    <property type="entry name" value="Ankyrin_rpt-contain_sf"/>
</dbReference>
<feature type="non-terminal residue" evidence="1">
    <location>
        <position position="1174"/>
    </location>
</feature>
<dbReference type="AlphaFoldDB" id="X6L747"/>
<dbReference type="SUPFAM" id="SSF48371">
    <property type="entry name" value="ARM repeat"/>
    <property type="match status" value="1"/>
</dbReference>
<protein>
    <submittedName>
        <fullName evidence="1">Uncharacterized protein</fullName>
    </submittedName>
</protein>
<dbReference type="InterPro" id="IPR011989">
    <property type="entry name" value="ARM-like"/>
</dbReference>
<gene>
    <name evidence="1" type="ORF">RFI_40431</name>
</gene>
<comment type="caution">
    <text evidence="1">The sequence shown here is derived from an EMBL/GenBank/DDBJ whole genome shotgun (WGS) entry which is preliminary data.</text>
</comment>
<accession>X6L747</accession>
<dbReference type="Proteomes" id="UP000023152">
    <property type="component" value="Unassembled WGS sequence"/>
</dbReference>
<dbReference type="Gene3D" id="1.25.10.10">
    <property type="entry name" value="Leucine-rich Repeat Variant"/>
    <property type="match status" value="1"/>
</dbReference>